<gene>
    <name evidence="1" type="ORF">RB624_28580</name>
</gene>
<keyword evidence="2" id="KW-1185">Reference proteome</keyword>
<reference evidence="1 2" key="1">
    <citation type="submission" date="2023-08" db="EMBL/GenBank/DDBJ databases">
        <title>Draft genome sequence of Janthinobacterium lividum.</title>
        <authorList>
            <person name="Chun B.H."/>
            <person name="Lee Y."/>
        </authorList>
    </citation>
    <scope>NUCLEOTIDE SEQUENCE [LARGE SCALE GENOMIC DNA]</scope>
    <source>
        <strain evidence="1 2">AMJK</strain>
    </source>
</reference>
<organism evidence="1 2">
    <name type="scientific">Janthinobacterium lividum</name>
    <dbReference type="NCBI Taxonomy" id="29581"/>
    <lineage>
        <taxon>Bacteria</taxon>
        <taxon>Pseudomonadati</taxon>
        <taxon>Pseudomonadota</taxon>
        <taxon>Betaproteobacteria</taxon>
        <taxon>Burkholderiales</taxon>
        <taxon>Oxalobacteraceae</taxon>
        <taxon>Janthinobacterium</taxon>
    </lineage>
</organism>
<proteinExistence type="predicted"/>
<comment type="caution">
    <text evidence="1">The sequence shown here is derived from an EMBL/GenBank/DDBJ whole genome shotgun (WGS) entry which is preliminary data.</text>
</comment>
<accession>A0ABU0Y570</accession>
<name>A0ABU0Y570_9BURK</name>
<evidence type="ECO:0000313" key="2">
    <source>
        <dbReference type="Proteomes" id="UP001237592"/>
    </source>
</evidence>
<dbReference type="Proteomes" id="UP001237592">
    <property type="component" value="Unassembled WGS sequence"/>
</dbReference>
<dbReference type="EMBL" id="JAVFKP010000018">
    <property type="protein sequence ID" value="MDQ4629856.1"/>
    <property type="molecule type" value="Genomic_DNA"/>
</dbReference>
<protein>
    <submittedName>
        <fullName evidence="1">Uncharacterized protein</fullName>
    </submittedName>
</protein>
<dbReference type="RefSeq" id="WP_307780797.1">
    <property type="nucleotide sequence ID" value="NZ_JAVFKP010000018.1"/>
</dbReference>
<sequence>MNRKHKHSNDFGARTTYSQADLVEGVFSTVAISDGFVMASIGQPTITAAYLGMLEGSTIDAGGSVTSHTYATGCTQAVTASSGKKGAHTYFIPLPGNFTMTVRAGETWKIQLTAEPAIGPAPLVEFVWTPENASSIALETRPSPAAAAMAQLREEVASGRLQENLLASAQRTIDERVGDFAHVFGDATKMSNDEGDRTRFVQGLQKIVCSARPAGQPVDNRVDEADLAGLVAAFGQATGRNFGVEQQELLKDGIRALVKINENAANRGDLGLIDANVRLFLDNVQHATDISLGNADRRLLTRALVRLVGDGRHG</sequence>
<evidence type="ECO:0000313" key="1">
    <source>
        <dbReference type="EMBL" id="MDQ4629856.1"/>
    </source>
</evidence>